<keyword evidence="1" id="KW-0812">Transmembrane</keyword>
<dbReference type="EMBL" id="CP011219">
    <property type="protein sequence ID" value="AKO32585.1"/>
    <property type="molecule type" value="Genomic_DNA"/>
</dbReference>
<dbReference type="RefSeq" id="WP_010945223.1">
    <property type="nucleotide sequence ID" value="NZ_CP011218.1"/>
</dbReference>
<protein>
    <submittedName>
        <fullName evidence="2">Invasion protein expression up-regulator SirB</fullName>
    </submittedName>
</protein>
<dbReference type="PANTHER" id="PTHR39594">
    <property type="entry name" value="PROTEIN YCHQ"/>
    <property type="match status" value="1"/>
</dbReference>
<evidence type="ECO:0000256" key="1">
    <source>
        <dbReference type="SAM" id="Phobius"/>
    </source>
</evidence>
<organism evidence="2 3">
    <name type="scientific">Haemophilus ducreyi</name>
    <dbReference type="NCBI Taxonomy" id="730"/>
    <lineage>
        <taxon>Bacteria</taxon>
        <taxon>Pseudomonadati</taxon>
        <taxon>Pseudomonadota</taxon>
        <taxon>Gammaproteobacteria</taxon>
        <taxon>Pasteurellales</taxon>
        <taxon>Pasteurellaceae</taxon>
        <taxon>Haemophilus</taxon>
    </lineage>
</organism>
<keyword evidence="1" id="KW-1133">Transmembrane helix</keyword>
<reference evidence="2 3" key="1">
    <citation type="journal article" date="2015" name="PLoS Negl. Trop. Dis.">
        <title>Haemophilus ducreyi Cutaneous Ulcer Strains Are Nearly Identical to Class I Genital Ulcer Strains.</title>
        <authorList>
            <person name="Gangaiah D."/>
            <person name="Webb K.M."/>
            <person name="Humphreys T.L."/>
            <person name="Fortney K.R."/>
            <person name="Toh E."/>
            <person name="Tai A."/>
            <person name="Katz S.S."/>
            <person name="Pillay A."/>
            <person name="Chen C.Y."/>
            <person name="Roberts S.A."/>
            <person name="Munson R.S.Jr."/>
            <person name="Spinola S.M."/>
        </authorList>
    </citation>
    <scope>NUCLEOTIDE SEQUENCE [LARGE SCALE GENOMIC DNA]</scope>
    <source>
        <strain evidence="3">CLU2</strain>
    </source>
</reference>
<evidence type="ECO:0000313" key="3">
    <source>
        <dbReference type="Proteomes" id="UP000060132"/>
    </source>
</evidence>
<dbReference type="OMA" id="MVDWRQY"/>
<dbReference type="PANTHER" id="PTHR39594:SF1">
    <property type="entry name" value="PROTEIN YCHQ"/>
    <property type="match status" value="1"/>
</dbReference>
<dbReference type="InterPro" id="IPR007360">
    <property type="entry name" value="SirB"/>
</dbReference>
<proteinExistence type="predicted"/>
<gene>
    <name evidence="2" type="ORF">RZ57_05445</name>
</gene>
<dbReference type="AlphaFoldDB" id="A0AAC8UD37"/>
<feature type="transmembrane region" description="Helical" evidence="1">
    <location>
        <begin position="45"/>
        <end position="64"/>
    </location>
</feature>
<feature type="transmembrane region" description="Helical" evidence="1">
    <location>
        <begin position="76"/>
        <end position="95"/>
    </location>
</feature>
<name>A0AAC8UD37_HAEDC</name>
<dbReference type="PIRSF" id="PIRSF005610">
    <property type="entry name" value="SirB"/>
    <property type="match status" value="1"/>
</dbReference>
<dbReference type="Proteomes" id="UP000060132">
    <property type="component" value="Chromosome"/>
</dbReference>
<keyword evidence="1" id="KW-0472">Membrane</keyword>
<dbReference type="Pfam" id="PF04247">
    <property type="entry name" value="SirB"/>
    <property type="match status" value="1"/>
</dbReference>
<dbReference type="GO" id="GO:0005886">
    <property type="term" value="C:plasma membrane"/>
    <property type="evidence" value="ECO:0007669"/>
    <property type="project" value="TreeGrafter"/>
</dbReference>
<sequence length="123" mass="14277">MEFFSQLLLTHLGFAYLSLTLLLSRGVLAAKKVNWRQYKILKIAPHIIDSLLLSTGIIILYVLLSNEIYAFNQLQWLLPKMTFMVLYIIFSAKTFKKSQPFSFKHFVLAVISFMLMMIVATMH</sequence>
<evidence type="ECO:0000313" key="2">
    <source>
        <dbReference type="EMBL" id="AKO32585.1"/>
    </source>
</evidence>
<feature type="transmembrane region" description="Helical" evidence="1">
    <location>
        <begin position="101"/>
        <end position="120"/>
    </location>
</feature>
<accession>A0AAC8UD37</accession>